<evidence type="ECO:0000256" key="3">
    <source>
        <dbReference type="ARBA" id="ARBA00022723"/>
    </source>
</evidence>
<dbReference type="Proteomes" id="UP000559256">
    <property type="component" value="Unassembled WGS sequence"/>
</dbReference>
<dbReference type="GO" id="GO:0005506">
    <property type="term" value="F:iron ion binding"/>
    <property type="evidence" value="ECO:0007669"/>
    <property type="project" value="InterPro"/>
</dbReference>
<dbReference type="AlphaFoldDB" id="A0A8H5CM63"/>
<dbReference type="GO" id="GO:0004497">
    <property type="term" value="F:monooxygenase activity"/>
    <property type="evidence" value="ECO:0007669"/>
    <property type="project" value="UniProtKB-KW"/>
</dbReference>
<proteinExistence type="inferred from homology"/>
<keyword evidence="9" id="KW-1185">Reference proteome</keyword>
<dbReference type="InterPro" id="IPR036396">
    <property type="entry name" value="Cyt_P450_sf"/>
</dbReference>
<evidence type="ECO:0000256" key="2">
    <source>
        <dbReference type="ARBA" id="ARBA00010617"/>
    </source>
</evidence>
<evidence type="ECO:0008006" key="10">
    <source>
        <dbReference type="Google" id="ProtNLM"/>
    </source>
</evidence>
<keyword evidence="5 6" id="KW-0408">Iron</keyword>
<dbReference type="InterPro" id="IPR002403">
    <property type="entry name" value="Cyt_P450_E_grp-IV"/>
</dbReference>
<dbReference type="OrthoDB" id="1844152at2759"/>
<comment type="similarity">
    <text evidence="2 7">Belongs to the cytochrome P450 family.</text>
</comment>
<comment type="cofactor">
    <cofactor evidence="1 6">
        <name>heme</name>
        <dbReference type="ChEBI" id="CHEBI:30413"/>
    </cofactor>
</comment>
<dbReference type="SUPFAM" id="SSF48264">
    <property type="entry name" value="Cytochrome P450"/>
    <property type="match status" value="1"/>
</dbReference>
<feature type="binding site" description="axial binding residue" evidence="6">
    <location>
        <position position="454"/>
    </location>
    <ligand>
        <name>heme</name>
        <dbReference type="ChEBI" id="CHEBI:30413"/>
    </ligand>
    <ligandPart>
        <name>Fe</name>
        <dbReference type="ChEBI" id="CHEBI:18248"/>
    </ligandPart>
</feature>
<evidence type="ECO:0000313" key="9">
    <source>
        <dbReference type="Proteomes" id="UP000559256"/>
    </source>
</evidence>
<evidence type="ECO:0000256" key="5">
    <source>
        <dbReference type="ARBA" id="ARBA00023004"/>
    </source>
</evidence>
<dbReference type="GO" id="GO:0016705">
    <property type="term" value="F:oxidoreductase activity, acting on paired donors, with incorporation or reduction of molecular oxygen"/>
    <property type="evidence" value="ECO:0007669"/>
    <property type="project" value="InterPro"/>
</dbReference>
<dbReference type="InterPro" id="IPR017972">
    <property type="entry name" value="Cyt_P450_CS"/>
</dbReference>
<comment type="caution">
    <text evidence="8">The sequence shown here is derived from an EMBL/GenBank/DDBJ whole genome shotgun (WGS) entry which is preliminary data.</text>
</comment>
<dbReference type="CDD" id="cd11041">
    <property type="entry name" value="CYP503A1-like"/>
    <property type="match status" value="1"/>
</dbReference>
<dbReference type="InterPro" id="IPR001128">
    <property type="entry name" value="Cyt_P450"/>
</dbReference>
<keyword evidence="4 7" id="KW-0560">Oxidoreductase</keyword>
<dbReference type="PRINTS" id="PR00465">
    <property type="entry name" value="EP450IV"/>
</dbReference>
<dbReference type="PANTHER" id="PTHR46206">
    <property type="entry name" value="CYTOCHROME P450"/>
    <property type="match status" value="1"/>
</dbReference>
<evidence type="ECO:0000256" key="6">
    <source>
        <dbReference type="PIRSR" id="PIRSR602403-1"/>
    </source>
</evidence>
<keyword evidence="6 7" id="KW-0349">Heme</keyword>
<protein>
    <recommendedName>
        <fullName evidence="10">Cytochrome P450</fullName>
    </recommendedName>
</protein>
<reference evidence="8 9" key="1">
    <citation type="journal article" date="2020" name="ISME J.">
        <title>Uncovering the hidden diversity of litter-decomposition mechanisms in mushroom-forming fungi.</title>
        <authorList>
            <person name="Floudas D."/>
            <person name="Bentzer J."/>
            <person name="Ahren D."/>
            <person name="Johansson T."/>
            <person name="Persson P."/>
            <person name="Tunlid A."/>
        </authorList>
    </citation>
    <scope>NUCLEOTIDE SEQUENCE [LARGE SCALE GENOMIC DNA]</scope>
    <source>
        <strain evidence="8 9">CBS 291.85</strain>
    </source>
</reference>
<gene>
    <name evidence="8" type="ORF">D9758_015617</name>
</gene>
<accession>A0A8H5CM63</accession>
<evidence type="ECO:0000256" key="4">
    <source>
        <dbReference type="ARBA" id="ARBA00023002"/>
    </source>
</evidence>
<evidence type="ECO:0000256" key="7">
    <source>
        <dbReference type="RuleBase" id="RU000461"/>
    </source>
</evidence>
<dbReference type="EMBL" id="JAACJM010000141">
    <property type="protein sequence ID" value="KAF5343388.1"/>
    <property type="molecule type" value="Genomic_DNA"/>
</dbReference>
<evidence type="ECO:0000256" key="1">
    <source>
        <dbReference type="ARBA" id="ARBA00001971"/>
    </source>
</evidence>
<organism evidence="8 9">
    <name type="scientific">Tetrapyrgos nigripes</name>
    <dbReference type="NCBI Taxonomy" id="182062"/>
    <lineage>
        <taxon>Eukaryota</taxon>
        <taxon>Fungi</taxon>
        <taxon>Dikarya</taxon>
        <taxon>Basidiomycota</taxon>
        <taxon>Agaricomycotina</taxon>
        <taxon>Agaricomycetes</taxon>
        <taxon>Agaricomycetidae</taxon>
        <taxon>Agaricales</taxon>
        <taxon>Marasmiineae</taxon>
        <taxon>Marasmiaceae</taxon>
        <taxon>Tetrapyrgos</taxon>
    </lineage>
</organism>
<sequence>MSSSSTNTTLNIPVLLASLGILFLVSKLWRAHLEMVKLDGIPAVGSSGLLSSFISGMRFVKHARELINEGYEKYHGRAFKIRIPNSGWMVVATGPDLVNDIRKASDEYLSGDELLDEFLQLDYTLGQPLREHNYHVNVVQNALTRNISARYSDVRDEIITAFSEEIPVTDDWTSINAYDIILRTVCRTSNRLFVGLPLCRDPDWIDLNIQFAVKINSTAAIINLFPDILKPIVGNLLSPTKAITRRAHRHIGHIIQDRLDKQDQYGRDWEDKPNDLVSWLLDENPGGKYRTAEDIAMRLLTINMAAIHTTSMSFASVLYYLAVQPDSVIKALREEIVAVVEEHGWNKVSMGYLRKMDSFMKEVTRMVGIGLLVSGRKVMKDFTFSDGTRLPAGCNVAIPMWAMHYDERHYKDPNEFKPFRFSDMRDIEENGNIKHQMVTPNSDYFHFGTGRHACPGRFFAVNELKTLFAHTLLTYDVKLEGFSKEVPEPTLFLSAVIPNQKVKMLFRKRMD</sequence>
<dbReference type="Pfam" id="PF00067">
    <property type="entry name" value="p450"/>
    <property type="match status" value="1"/>
</dbReference>
<dbReference type="PROSITE" id="PS00086">
    <property type="entry name" value="CYTOCHROME_P450"/>
    <property type="match status" value="1"/>
</dbReference>
<evidence type="ECO:0000313" key="8">
    <source>
        <dbReference type="EMBL" id="KAF5343388.1"/>
    </source>
</evidence>
<keyword evidence="7" id="KW-0503">Monooxygenase</keyword>
<dbReference type="GO" id="GO:0020037">
    <property type="term" value="F:heme binding"/>
    <property type="evidence" value="ECO:0007669"/>
    <property type="project" value="InterPro"/>
</dbReference>
<name>A0A8H5CM63_9AGAR</name>
<dbReference type="Gene3D" id="1.10.630.10">
    <property type="entry name" value="Cytochrome P450"/>
    <property type="match status" value="1"/>
</dbReference>
<keyword evidence="3 6" id="KW-0479">Metal-binding</keyword>